<keyword evidence="2" id="KW-0472">Membrane</keyword>
<evidence type="ECO:0000313" key="4">
    <source>
        <dbReference type="Proteomes" id="UP000198981"/>
    </source>
</evidence>
<feature type="transmembrane region" description="Helical" evidence="2">
    <location>
        <begin position="99"/>
        <end position="120"/>
    </location>
</feature>
<dbReference type="EMBL" id="FMUH01000006">
    <property type="protein sequence ID" value="SCX56690.1"/>
    <property type="molecule type" value="Genomic_DNA"/>
</dbReference>
<evidence type="ECO:0000256" key="1">
    <source>
        <dbReference type="SAM" id="MobiDB-lite"/>
    </source>
</evidence>
<keyword evidence="2" id="KW-1133">Transmembrane helix</keyword>
<evidence type="ECO:0000313" key="3">
    <source>
        <dbReference type="EMBL" id="SCX56690.1"/>
    </source>
</evidence>
<sequence>MTTPGSGDQPHNPGPNSGQGWGQQPPSGSDQPGQTPSGQQWSAPQGQPQQPGQPQQFGQPGQPGQPQQFGQPGQPGQQPWGAPGAQPQQPQKKSGLARILPVIAGVVAVIVVGFLVRGFLGGGAPEVGDCVKSDGASYDVVDCDSDDAEYRIFGTDDDMTESEFRADVDTCQAAATQNNITDGVSLWYGNTGDKGEVFCAETL</sequence>
<dbReference type="RefSeq" id="WP_092806670.1">
    <property type="nucleotide sequence ID" value="NZ_FMUH01000006.1"/>
</dbReference>
<accession>A0A1G4YTD3</accession>
<dbReference type="STRING" id="1960309.SAMN03159343_3480"/>
<dbReference type="Proteomes" id="UP000198981">
    <property type="component" value="Unassembled WGS sequence"/>
</dbReference>
<organism evidence="3 4">
    <name type="scientific">Klenkia marina</name>
    <dbReference type="NCBI Taxonomy" id="1960309"/>
    <lineage>
        <taxon>Bacteria</taxon>
        <taxon>Bacillati</taxon>
        <taxon>Actinomycetota</taxon>
        <taxon>Actinomycetes</taxon>
        <taxon>Geodermatophilales</taxon>
        <taxon>Geodermatophilaceae</taxon>
        <taxon>Klenkia</taxon>
    </lineage>
</organism>
<feature type="region of interest" description="Disordered" evidence="1">
    <location>
        <begin position="1"/>
        <end position="93"/>
    </location>
</feature>
<keyword evidence="4" id="KW-1185">Reference proteome</keyword>
<evidence type="ECO:0000256" key="2">
    <source>
        <dbReference type="SAM" id="Phobius"/>
    </source>
</evidence>
<keyword evidence="2" id="KW-0812">Transmembrane</keyword>
<name>A0A1G4YTD3_9ACTN</name>
<gene>
    <name evidence="3" type="ORF">SAMN03159343_3480</name>
</gene>
<reference evidence="4" key="1">
    <citation type="submission" date="2016-10" db="EMBL/GenBank/DDBJ databases">
        <authorList>
            <person name="Varghese N."/>
            <person name="Submissions S."/>
        </authorList>
    </citation>
    <scope>NUCLEOTIDE SEQUENCE [LARGE SCALE GENOMIC DNA]</scope>
    <source>
        <strain evidence="4">DSM 45722</strain>
    </source>
</reference>
<dbReference type="AlphaFoldDB" id="A0A1G4YTD3"/>
<protein>
    <submittedName>
        <fullName evidence="3">Uncharacterized protein</fullName>
    </submittedName>
</protein>
<proteinExistence type="predicted"/>
<feature type="compositionally biased region" description="Low complexity" evidence="1">
    <location>
        <begin position="14"/>
        <end position="91"/>
    </location>
</feature>